<geneLocation type="plasmid" evidence="2 3">
    <name>3</name>
</geneLocation>
<dbReference type="AlphaFoldDB" id="A0A4U8Z7C8"/>
<organism evidence="2 3">
    <name type="scientific">Methylocella tundrae</name>
    <dbReference type="NCBI Taxonomy" id="227605"/>
    <lineage>
        <taxon>Bacteria</taxon>
        <taxon>Pseudomonadati</taxon>
        <taxon>Pseudomonadota</taxon>
        <taxon>Alphaproteobacteria</taxon>
        <taxon>Hyphomicrobiales</taxon>
        <taxon>Beijerinckiaceae</taxon>
        <taxon>Methylocella</taxon>
    </lineage>
</organism>
<reference evidence="2 3" key="1">
    <citation type="submission" date="2019-03" db="EMBL/GenBank/DDBJ databases">
        <authorList>
            <person name="Kox A.R. M."/>
        </authorList>
    </citation>
    <scope>NUCLEOTIDE SEQUENCE [LARGE SCALE GENOMIC DNA]</scope>
    <source>
        <strain evidence="2">MTUNDRAET4 annotated genome</strain>
        <plasmid evidence="3">3</plasmid>
    </source>
</reference>
<evidence type="ECO:0000256" key="1">
    <source>
        <dbReference type="SAM" id="MobiDB-lite"/>
    </source>
</evidence>
<feature type="region of interest" description="Disordered" evidence="1">
    <location>
        <begin position="71"/>
        <end position="96"/>
    </location>
</feature>
<name>A0A4U8Z7C8_METTU</name>
<protein>
    <submittedName>
        <fullName evidence="2">Uncharacterized protein</fullName>
    </submittedName>
</protein>
<dbReference type="Proteomes" id="UP000294360">
    <property type="component" value="Plasmid 3"/>
</dbReference>
<proteinExistence type="predicted"/>
<sequence length="96" mass="10217">MPADRTRTTGTPRPGTIWRRGRSPGSRVVASVRPSRSRSASVTHGGLRLAAYSCGGSSGIALRRTGFPLSSDAPGGLREPWRNQLTGTARSKSRQI</sequence>
<accession>A0A4U8Z7C8</accession>
<gene>
    <name evidence="2" type="ORF">MTUNDRAET4_0022</name>
</gene>
<dbReference type="KEGG" id="mtun:MTUNDRAET4_0022.2"/>
<evidence type="ECO:0000313" key="2">
    <source>
        <dbReference type="EMBL" id="VFU17416.1"/>
    </source>
</evidence>
<feature type="compositionally biased region" description="Low complexity" evidence="1">
    <location>
        <begin position="8"/>
        <end position="41"/>
    </location>
</feature>
<keyword evidence="2" id="KW-0614">Plasmid</keyword>
<dbReference type="EMBL" id="LR536452">
    <property type="protein sequence ID" value="VFU17416.1"/>
    <property type="molecule type" value="Genomic_DNA"/>
</dbReference>
<evidence type="ECO:0000313" key="3">
    <source>
        <dbReference type="Proteomes" id="UP000294360"/>
    </source>
</evidence>
<feature type="region of interest" description="Disordered" evidence="1">
    <location>
        <begin position="1"/>
        <end position="41"/>
    </location>
</feature>